<dbReference type="PANTHER" id="PTHR19959">
    <property type="entry name" value="KINESIN LIGHT CHAIN"/>
    <property type="match status" value="1"/>
</dbReference>
<evidence type="ECO:0000313" key="2">
    <source>
        <dbReference type="Proteomes" id="UP001221142"/>
    </source>
</evidence>
<accession>A0AAD7BDX6</accession>
<comment type="caution">
    <text evidence="1">The sequence shown here is derived from an EMBL/GenBank/DDBJ whole genome shotgun (WGS) entry which is preliminary data.</text>
</comment>
<dbReference type="EMBL" id="JARKIF010000020">
    <property type="protein sequence ID" value="KAJ7617741.1"/>
    <property type="molecule type" value="Genomic_DNA"/>
</dbReference>
<reference evidence="1" key="1">
    <citation type="submission" date="2023-03" db="EMBL/GenBank/DDBJ databases">
        <title>Massive genome expansion in bonnet fungi (Mycena s.s.) driven by repeated elements and novel gene families across ecological guilds.</title>
        <authorList>
            <consortium name="Lawrence Berkeley National Laboratory"/>
            <person name="Harder C.B."/>
            <person name="Miyauchi S."/>
            <person name="Viragh M."/>
            <person name="Kuo A."/>
            <person name="Thoen E."/>
            <person name="Andreopoulos B."/>
            <person name="Lu D."/>
            <person name="Skrede I."/>
            <person name="Drula E."/>
            <person name="Henrissat B."/>
            <person name="Morin E."/>
            <person name="Kohler A."/>
            <person name="Barry K."/>
            <person name="LaButti K."/>
            <person name="Morin E."/>
            <person name="Salamov A."/>
            <person name="Lipzen A."/>
            <person name="Mereny Z."/>
            <person name="Hegedus B."/>
            <person name="Baldrian P."/>
            <person name="Stursova M."/>
            <person name="Weitz H."/>
            <person name="Taylor A."/>
            <person name="Grigoriev I.V."/>
            <person name="Nagy L.G."/>
            <person name="Martin F."/>
            <person name="Kauserud H."/>
        </authorList>
    </citation>
    <scope>NUCLEOTIDE SEQUENCE</scope>
    <source>
        <strain evidence="1">9284</strain>
    </source>
</reference>
<protein>
    <recommendedName>
        <fullName evidence="3">CHAT domain-containing protein</fullName>
    </recommendedName>
</protein>
<sequence>MLARLSELFSPATPKPAPGSLDVLNLSVDDIGPVVELAEEIFKECQAAFDKDALRRAIMLLRHAALAWLSTDRKLRPCLLFLCGMHQRQFILSGCDDPAESAVIYLLQGACRGPVDLVNLTPILTMGETLGYECAPTTLKCQAGKSYARFLQSMNTSESSLDTVIFLLRQVLYPAPNHGKALALLCRTLLIRSDIKQKREAAEDVIPLLRRLYALQPNRQVLFCMGLLGQGTNEKEIMEISRTRAASQKEALELLKSGCIQLMSAADSLSQINAAISLLHRAEAQLSWGHHDRAELMITLAAALLQRYRCQGNSIDLEWAINLNQDVLRLDSELVSPTSHAAALTNLAIAYRAHMTQSGDLKYLEKIIQLHSEALAIRAPPHPEHINSLTNLAIAIRERYMQYGDISDLKRAIQLQHTAADLPMAEIPWADRGAPFSNLAISLKDLSLKELNPSYLDESIQLHEKALVFRPVPHRERASSLDGLGLSLVQRFHSTGTVTDLDRAVEIFRESLVLHSGAHPDRQGTLPNLALSLLTRFDERGEDVDLDNAIGLHRQSLALASASNLNRFASQNNLAFALLRRFQARKDTKDIDDACHLCGEALKQLTPSHPSLVNAHTNLGYALRVRHEHLGGASDIQDCIQHHRTALDLTPDGHPYRGLMLDSLATSISKTMKHNEGYNTYFESARDMFQESLALCPNPHPHRSYSLLNLAVLLMRRHTQFPDPELVDAAMEAFREASEYSVSSVRCRFHASRFWAMYADLHEHPSVLAAYSTALELLPQMVLLGSNVSAQLKNFDSFEVRSIVSEAAACAVRLSNLEKAVEFIEAGRSVFWQQGLQLRTSLDDLHRADPELGARAADLMRKLDRGSHRQPQQLPAESADHMMYDAESKRLRELNSEWLKTLDQIRSKEDFHDFLRPKTFTTLKAAASNVNGFVVILNINTHAFTGTALILDGSANIRTVTFKDSDINSAHLLLRQCMYNSVLKSLLLNKDMLGGKVGMQQILEKVMSGIQQEQSTQLVEKPEKDDGLIPEESIQFMQQSEHFTRLVGTPEKDEGLTLEESMQFILAELWNTIVEPVIRELKLEKSANPPRICWCPTGPLAFLPIHAAGIYSGSQTDCVHDYAISSYTPTVTALLPSVSTKKPSPFKMTVVIEPKAHSQNYLPSVKAE</sequence>
<dbReference type="InterPro" id="IPR011990">
    <property type="entry name" value="TPR-like_helical_dom_sf"/>
</dbReference>
<organism evidence="1 2">
    <name type="scientific">Roridomyces roridus</name>
    <dbReference type="NCBI Taxonomy" id="1738132"/>
    <lineage>
        <taxon>Eukaryota</taxon>
        <taxon>Fungi</taxon>
        <taxon>Dikarya</taxon>
        <taxon>Basidiomycota</taxon>
        <taxon>Agaricomycotina</taxon>
        <taxon>Agaricomycetes</taxon>
        <taxon>Agaricomycetidae</taxon>
        <taxon>Agaricales</taxon>
        <taxon>Marasmiineae</taxon>
        <taxon>Mycenaceae</taxon>
        <taxon>Roridomyces</taxon>
    </lineage>
</organism>
<name>A0AAD7BDX6_9AGAR</name>
<dbReference type="PANTHER" id="PTHR19959:SF119">
    <property type="entry name" value="FUNGAL LIPASE-LIKE DOMAIN-CONTAINING PROTEIN"/>
    <property type="match status" value="1"/>
</dbReference>
<dbReference type="Proteomes" id="UP001221142">
    <property type="component" value="Unassembled WGS sequence"/>
</dbReference>
<evidence type="ECO:0000313" key="1">
    <source>
        <dbReference type="EMBL" id="KAJ7617741.1"/>
    </source>
</evidence>
<feature type="non-terminal residue" evidence="1">
    <location>
        <position position="1"/>
    </location>
</feature>
<dbReference type="AlphaFoldDB" id="A0AAD7BDX6"/>
<keyword evidence="2" id="KW-1185">Reference proteome</keyword>
<dbReference type="SUPFAM" id="SSF48452">
    <property type="entry name" value="TPR-like"/>
    <property type="match status" value="1"/>
</dbReference>
<proteinExistence type="predicted"/>
<gene>
    <name evidence="1" type="ORF">FB45DRAFT_840590</name>
</gene>
<dbReference type="Gene3D" id="1.25.40.10">
    <property type="entry name" value="Tetratricopeptide repeat domain"/>
    <property type="match status" value="2"/>
</dbReference>
<evidence type="ECO:0008006" key="3">
    <source>
        <dbReference type="Google" id="ProtNLM"/>
    </source>
</evidence>